<accession>A0A2X2VUS8</accession>
<evidence type="ECO:0000256" key="18">
    <source>
        <dbReference type="RuleBase" id="RU003664"/>
    </source>
</evidence>
<dbReference type="Gene3D" id="3.40.50.720">
    <property type="entry name" value="NAD(P)-binding Rossmann-like Domain"/>
    <property type="match status" value="1"/>
</dbReference>
<comment type="similarity">
    <text evidence="4 17">Belongs to the MurCDEF family.</text>
</comment>
<dbReference type="Proteomes" id="UP000250223">
    <property type="component" value="Unassembled WGS sequence"/>
</dbReference>
<dbReference type="Gene3D" id="3.90.190.20">
    <property type="entry name" value="Mur ligase, C-terminal domain"/>
    <property type="match status" value="1"/>
</dbReference>
<name>A0A2X2VUS8_CLOCO</name>
<dbReference type="Pfam" id="PF08245">
    <property type="entry name" value="Mur_ligase_M"/>
    <property type="match status" value="1"/>
</dbReference>
<dbReference type="InterPro" id="IPR004101">
    <property type="entry name" value="Mur_ligase_C"/>
</dbReference>
<gene>
    <name evidence="17 21" type="primary">murD</name>
    <name evidence="21" type="ORF">NCTC13028_01548</name>
</gene>
<dbReference type="PANTHER" id="PTHR43692">
    <property type="entry name" value="UDP-N-ACETYLMURAMOYLALANINE--D-GLUTAMATE LIGASE"/>
    <property type="match status" value="1"/>
</dbReference>
<comment type="catalytic activity">
    <reaction evidence="16 17 18">
        <text>UDP-N-acetyl-alpha-D-muramoyl-L-alanine + D-glutamate + ATP = UDP-N-acetyl-alpha-D-muramoyl-L-alanyl-D-glutamate + ADP + phosphate + H(+)</text>
        <dbReference type="Rhea" id="RHEA:16429"/>
        <dbReference type="ChEBI" id="CHEBI:15378"/>
        <dbReference type="ChEBI" id="CHEBI:29986"/>
        <dbReference type="ChEBI" id="CHEBI:30616"/>
        <dbReference type="ChEBI" id="CHEBI:43474"/>
        <dbReference type="ChEBI" id="CHEBI:83898"/>
        <dbReference type="ChEBI" id="CHEBI:83900"/>
        <dbReference type="ChEBI" id="CHEBI:456216"/>
        <dbReference type="EC" id="6.3.2.9"/>
    </reaction>
</comment>
<dbReference type="InterPro" id="IPR036565">
    <property type="entry name" value="Mur-like_cat_sf"/>
</dbReference>
<feature type="domain" description="Mur ligase central" evidence="20">
    <location>
        <begin position="122"/>
        <end position="294"/>
    </location>
</feature>
<evidence type="ECO:0000256" key="3">
    <source>
        <dbReference type="ARBA" id="ARBA00004752"/>
    </source>
</evidence>
<dbReference type="Pfam" id="PF21799">
    <property type="entry name" value="MurD-like_N"/>
    <property type="match status" value="1"/>
</dbReference>
<proteinExistence type="inferred from homology"/>
<keyword evidence="12 17" id="KW-0573">Peptidoglycan synthesis</keyword>
<organism evidence="21 22">
    <name type="scientific">Clostridium cochlearium</name>
    <dbReference type="NCBI Taxonomy" id="1494"/>
    <lineage>
        <taxon>Bacteria</taxon>
        <taxon>Bacillati</taxon>
        <taxon>Bacillota</taxon>
        <taxon>Clostridia</taxon>
        <taxon>Eubacteriales</taxon>
        <taxon>Clostridiaceae</taxon>
        <taxon>Clostridium</taxon>
    </lineage>
</organism>
<evidence type="ECO:0000256" key="7">
    <source>
        <dbReference type="ARBA" id="ARBA00022490"/>
    </source>
</evidence>
<evidence type="ECO:0000256" key="13">
    <source>
        <dbReference type="ARBA" id="ARBA00023316"/>
    </source>
</evidence>
<dbReference type="SUPFAM" id="SSF51984">
    <property type="entry name" value="MurCD N-terminal domain"/>
    <property type="match status" value="1"/>
</dbReference>
<evidence type="ECO:0000256" key="2">
    <source>
        <dbReference type="ARBA" id="ARBA00004496"/>
    </source>
</evidence>
<keyword evidence="11 17" id="KW-0133">Cell shape</keyword>
<evidence type="ECO:0000313" key="21">
    <source>
        <dbReference type="EMBL" id="SQB34682.1"/>
    </source>
</evidence>
<keyword evidence="7 17" id="KW-0963">Cytoplasm</keyword>
<dbReference type="GO" id="GO:0008360">
    <property type="term" value="P:regulation of cell shape"/>
    <property type="evidence" value="ECO:0007669"/>
    <property type="project" value="UniProtKB-KW"/>
</dbReference>
<dbReference type="InterPro" id="IPR013221">
    <property type="entry name" value="Mur_ligase_cen"/>
</dbReference>
<evidence type="ECO:0000259" key="20">
    <source>
        <dbReference type="Pfam" id="PF08245"/>
    </source>
</evidence>
<evidence type="ECO:0000259" key="19">
    <source>
        <dbReference type="Pfam" id="PF02875"/>
    </source>
</evidence>
<comment type="function">
    <text evidence="1 17 18">Cell wall formation. Catalyzes the addition of glutamate to the nucleotide precursor UDP-N-acetylmuramoyl-L-alanine (UMA).</text>
</comment>
<evidence type="ECO:0000256" key="16">
    <source>
        <dbReference type="ARBA" id="ARBA00047632"/>
    </source>
</evidence>
<protein>
    <recommendedName>
        <fullName evidence="6 17">UDP-N-acetylmuramoylalanine--D-glutamate ligase</fullName>
        <ecNumber evidence="5 17">6.3.2.9</ecNumber>
    </recommendedName>
    <alternativeName>
        <fullName evidence="15 17">D-glutamic acid-adding enzyme</fullName>
    </alternativeName>
    <alternativeName>
        <fullName evidence="14 17">UDP-N-acetylmuramoyl-L-alanyl-D-glutamate synthetase</fullName>
    </alternativeName>
</protein>
<feature type="binding site" evidence="17">
    <location>
        <begin position="124"/>
        <end position="130"/>
    </location>
    <ligand>
        <name>ATP</name>
        <dbReference type="ChEBI" id="CHEBI:30616"/>
    </ligand>
</feature>
<dbReference type="PANTHER" id="PTHR43692:SF1">
    <property type="entry name" value="UDP-N-ACETYLMURAMOYLALANINE--D-GLUTAMATE LIGASE"/>
    <property type="match status" value="1"/>
</dbReference>
<keyword evidence="13 17" id="KW-0961">Cell wall biogenesis/degradation</keyword>
<dbReference type="RefSeq" id="WP_096636289.1">
    <property type="nucleotide sequence ID" value="NZ_JAHLNT010000015.1"/>
</dbReference>
<keyword evidence="9 17" id="KW-0547">Nucleotide-binding</keyword>
<keyword evidence="17 18" id="KW-0131">Cell cycle</keyword>
<evidence type="ECO:0000256" key="10">
    <source>
        <dbReference type="ARBA" id="ARBA00022840"/>
    </source>
</evidence>
<keyword evidence="8 17" id="KW-0436">Ligase</keyword>
<comment type="pathway">
    <text evidence="3 17 18">Cell wall biogenesis; peptidoglycan biosynthesis.</text>
</comment>
<evidence type="ECO:0000256" key="11">
    <source>
        <dbReference type="ARBA" id="ARBA00022960"/>
    </source>
</evidence>
<dbReference type="GO" id="GO:0009252">
    <property type="term" value="P:peptidoglycan biosynthetic process"/>
    <property type="evidence" value="ECO:0007669"/>
    <property type="project" value="UniProtKB-UniRule"/>
</dbReference>
<dbReference type="GO" id="GO:0051301">
    <property type="term" value="P:cell division"/>
    <property type="evidence" value="ECO:0007669"/>
    <property type="project" value="UniProtKB-KW"/>
</dbReference>
<evidence type="ECO:0000256" key="9">
    <source>
        <dbReference type="ARBA" id="ARBA00022741"/>
    </source>
</evidence>
<dbReference type="InterPro" id="IPR005762">
    <property type="entry name" value="MurD"/>
</dbReference>
<dbReference type="Pfam" id="PF02875">
    <property type="entry name" value="Mur_ligase_C"/>
    <property type="match status" value="1"/>
</dbReference>
<dbReference type="EC" id="6.3.2.9" evidence="5 17"/>
<evidence type="ECO:0000256" key="1">
    <source>
        <dbReference type="ARBA" id="ARBA00002734"/>
    </source>
</evidence>
<dbReference type="SUPFAM" id="SSF53623">
    <property type="entry name" value="MurD-like peptide ligases, catalytic domain"/>
    <property type="match status" value="1"/>
</dbReference>
<dbReference type="GO" id="GO:0005737">
    <property type="term" value="C:cytoplasm"/>
    <property type="evidence" value="ECO:0007669"/>
    <property type="project" value="UniProtKB-SubCell"/>
</dbReference>
<sequence length="458" mass="51916">MNKDFNEFKKFIYNKKVAIIGLGISNMPLIEFLSNLGARVTGFDKKNEDELGKDIEKLKEKGVNFELGSNYLDKLSNFDVVFRTPSMRVDHPILTKAKSEGAYITSEMEQFIKYCPAKLFCVTGSDGKTTSTTLIYNMLKAEGYTVWIGGNIGTPLFTEIEKIKKEDMVVLELSSFQLMSIKEPVEVALITNVSPNHLDIHKDMEEYIEAKKNIFKYQRKDDLLVINEDNKVTKSMEKECIGRVLKFSMKEKLKKGAFFYDEHLYINEKKVCNMNEVKLKGMHNIENLLAAFCCVSEDISIDSMGKVAKNFAGVEHRLELVKEIQGVKYFNDSIASSPTRTLAGLKSFDRPVILIAGGYDKNISFDILAKEGISHIKHLILLGDTKYKIEEAFKNIMKDSNQYIPISICNSIEEAVNIAKENAKFGDIVTLSPACASFDMFKNFEERGNKFKSIINNL</sequence>
<dbReference type="UniPathway" id="UPA00219"/>
<evidence type="ECO:0000256" key="8">
    <source>
        <dbReference type="ARBA" id="ARBA00022598"/>
    </source>
</evidence>
<evidence type="ECO:0000313" key="22">
    <source>
        <dbReference type="Proteomes" id="UP000250223"/>
    </source>
</evidence>
<dbReference type="GO" id="GO:0005524">
    <property type="term" value="F:ATP binding"/>
    <property type="evidence" value="ECO:0007669"/>
    <property type="project" value="UniProtKB-UniRule"/>
</dbReference>
<keyword evidence="10 17" id="KW-0067">ATP-binding</keyword>
<reference evidence="21 22" key="1">
    <citation type="submission" date="2018-06" db="EMBL/GenBank/DDBJ databases">
        <authorList>
            <consortium name="Pathogen Informatics"/>
            <person name="Doyle S."/>
        </authorList>
    </citation>
    <scope>NUCLEOTIDE SEQUENCE [LARGE SCALE GENOMIC DNA]</scope>
    <source>
        <strain evidence="21 22">NCTC13028</strain>
    </source>
</reference>
<evidence type="ECO:0000256" key="14">
    <source>
        <dbReference type="ARBA" id="ARBA00030398"/>
    </source>
</evidence>
<evidence type="ECO:0000256" key="4">
    <source>
        <dbReference type="ARBA" id="ARBA00010416"/>
    </source>
</evidence>
<keyword evidence="17 18" id="KW-0132">Cell division</keyword>
<evidence type="ECO:0000256" key="17">
    <source>
        <dbReference type="HAMAP-Rule" id="MF_00639"/>
    </source>
</evidence>
<comment type="subcellular location">
    <subcellularLocation>
        <location evidence="2 17 18">Cytoplasm</location>
    </subcellularLocation>
</comment>
<dbReference type="Gene3D" id="3.40.1190.10">
    <property type="entry name" value="Mur-like, catalytic domain"/>
    <property type="match status" value="1"/>
</dbReference>
<dbReference type="GO" id="GO:0008764">
    <property type="term" value="F:UDP-N-acetylmuramoylalanine-D-glutamate ligase activity"/>
    <property type="evidence" value="ECO:0007669"/>
    <property type="project" value="UniProtKB-UniRule"/>
</dbReference>
<dbReference type="NCBIfam" id="TIGR01087">
    <property type="entry name" value="murD"/>
    <property type="match status" value="1"/>
</dbReference>
<evidence type="ECO:0000256" key="5">
    <source>
        <dbReference type="ARBA" id="ARBA00012212"/>
    </source>
</evidence>
<dbReference type="GO" id="GO:0071555">
    <property type="term" value="P:cell wall organization"/>
    <property type="evidence" value="ECO:0007669"/>
    <property type="project" value="UniProtKB-KW"/>
</dbReference>
<evidence type="ECO:0000256" key="15">
    <source>
        <dbReference type="ARBA" id="ARBA00032324"/>
    </source>
</evidence>
<dbReference type="InterPro" id="IPR036615">
    <property type="entry name" value="Mur_ligase_C_dom_sf"/>
</dbReference>
<dbReference type="HAMAP" id="MF_00639">
    <property type="entry name" value="MurD"/>
    <property type="match status" value="1"/>
</dbReference>
<evidence type="ECO:0000256" key="12">
    <source>
        <dbReference type="ARBA" id="ARBA00022984"/>
    </source>
</evidence>
<evidence type="ECO:0000256" key="6">
    <source>
        <dbReference type="ARBA" id="ARBA00015655"/>
    </source>
</evidence>
<feature type="domain" description="Mur ligase C-terminal" evidence="19">
    <location>
        <begin position="316"/>
        <end position="435"/>
    </location>
</feature>
<dbReference type="AlphaFoldDB" id="A0A2X2VUS8"/>
<dbReference type="SUPFAM" id="SSF53244">
    <property type="entry name" value="MurD-like peptide ligases, peptide-binding domain"/>
    <property type="match status" value="1"/>
</dbReference>
<dbReference type="EMBL" id="UAWC01000016">
    <property type="protein sequence ID" value="SQB34682.1"/>
    <property type="molecule type" value="Genomic_DNA"/>
</dbReference>